<evidence type="ECO:0000259" key="2">
    <source>
        <dbReference type="PROSITE" id="PS50851"/>
    </source>
</evidence>
<comment type="caution">
    <text evidence="3">The sequence shown here is derived from an EMBL/GenBank/DDBJ whole genome shotgun (WGS) entry which is preliminary data.</text>
</comment>
<dbReference type="InterPro" id="IPR002545">
    <property type="entry name" value="CheW-lke_dom"/>
</dbReference>
<dbReference type="InterPro" id="IPR036061">
    <property type="entry name" value="CheW-like_dom_sf"/>
</dbReference>
<feature type="domain" description="CheW-like" evidence="2">
    <location>
        <begin position="25"/>
        <end position="183"/>
    </location>
</feature>
<dbReference type="Proteomes" id="UP000287247">
    <property type="component" value="Unassembled WGS sequence"/>
</dbReference>
<dbReference type="SMART" id="SM00260">
    <property type="entry name" value="CheW"/>
    <property type="match status" value="1"/>
</dbReference>
<dbReference type="GO" id="GO:0007165">
    <property type="term" value="P:signal transduction"/>
    <property type="evidence" value="ECO:0007669"/>
    <property type="project" value="InterPro"/>
</dbReference>
<proteinExistence type="predicted"/>
<dbReference type="Pfam" id="PF01584">
    <property type="entry name" value="CheW"/>
    <property type="match status" value="1"/>
</dbReference>
<dbReference type="AlphaFoldDB" id="A0A401IL51"/>
<dbReference type="GO" id="GO:0006935">
    <property type="term" value="P:chemotaxis"/>
    <property type="evidence" value="ECO:0007669"/>
    <property type="project" value="InterPro"/>
</dbReference>
<dbReference type="SUPFAM" id="SSF50341">
    <property type="entry name" value="CheW-like"/>
    <property type="match status" value="1"/>
</dbReference>
<protein>
    <submittedName>
        <fullName evidence="3">CheW protein</fullName>
    </submittedName>
</protein>
<evidence type="ECO:0000313" key="4">
    <source>
        <dbReference type="Proteomes" id="UP000287247"/>
    </source>
</evidence>
<organism evidence="3 4">
    <name type="scientific">Aphanothece sacrum FPU1</name>
    <dbReference type="NCBI Taxonomy" id="1920663"/>
    <lineage>
        <taxon>Bacteria</taxon>
        <taxon>Bacillati</taxon>
        <taxon>Cyanobacteriota</taxon>
        <taxon>Cyanophyceae</taxon>
        <taxon>Oscillatoriophycideae</taxon>
        <taxon>Chroococcales</taxon>
        <taxon>Aphanothecaceae</taxon>
        <taxon>Aphanothece</taxon>
    </lineage>
</organism>
<dbReference type="EMBL" id="BDQK01000014">
    <property type="protein sequence ID" value="GBF81975.1"/>
    <property type="molecule type" value="Genomic_DNA"/>
</dbReference>
<dbReference type="InterPro" id="IPR039315">
    <property type="entry name" value="CheW"/>
</dbReference>
<sequence>MALNGFSNNLTLPSPTGETRNRSSLEQFLRFDLVPDTTLMLPVAQLTEVLTVPLGQIVPIPHMPPWVMGIYNWRGEILWMVDLGHLLGLTPWHQQTQNLLVYRAMVLHSGKSTSSSKLNRQMLGLVVSGVEDIEWCNPAEIQSPPASAVTPSLAPFLRGYWLKTQGDMFVILDGEAIMAAMPKP</sequence>
<dbReference type="PROSITE" id="PS50851">
    <property type="entry name" value="CHEW"/>
    <property type="match status" value="1"/>
</dbReference>
<reference evidence="4" key="1">
    <citation type="submission" date="2017-05" db="EMBL/GenBank/DDBJ databases">
        <title>Physiological properties and genetic analysis related to exopolysaccharide production of fresh-water unicellular cyanobacterium Aphanothece sacrum, Suizenji Nori, that has been cultured as a food source in Japan.</title>
        <authorList>
            <person name="Kanesaki Y."/>
            <person name="Yoshikawa S."/>
            <person name="Ohki K."/>
        </authorList>
    </citation>
    <scope>NUCLEOTIDE SEQUENCE [LARGE SCALE GENOMIC DNA]</scope>
    <source>
        <strain evidence="4">FPU1</strain>
    </source>
</reference>
<gene>
    <name evidence="3" type="ORF">AsFPU1_3398</name>
</gene>
<feature type="region of interest" description="Disordered" evidence="1">
    <location>
        <begin position="1"/>
        <end position="21"/>
    </location>
</feature>
<dbReference type="PANTHER" id="PTHR22617">
    <property type="entry name" value="CHEMOTAXIS SENSOR HISTIDINE KINASE-RELATED"/>
    <property type="match status" value="1"/>
</dbReference>
<keyword evidence="4" id="KW-1185">Reference proteome</keyword>
<evidence type="ECO:0000313" key="3">
    <source>
        <dbReference type="EMBL" id="GBF81975.1"/>
    </source>
</evidence>
<dbReference type="GO" id="GO:0005829">
    <property type="term" value="C:cytosol"/>
    <property type="evidence" value="ECO:0007669"/>
    <property type="project" value="TreeGrafter"/>
</dbReference>
<dbReference type="RefSeq" id="WP_125061146.1">
    <property type="nucleotide sequence ID" value="NZ_BDQK01000014.1"/>
</dbReference>
<accession>A0A401IL51</accession>
<name>A0A401IL51_APHSA</name>
<dbReference type="PANTHER" id="PTHR22617:SF23">
    <property type="entry name" value="CHEMOTAXIS PROTEIN CHEW"/>
    <property type="match status" value="1"/>
</dbReference>
<evidence type="ECO:0000256" key="1">
    <source>
        <dbReference type="SAM" id="MobiDB-lite"/>
    </source>
</evidence>
<dbReference type="Gene3D" id="2.40.50.180">
    <property type="entry name" value="CheA-289, Domain 4"/>
    <property type="match status" value="1"/>
</dbReference>
<dbReference type="OrthoDB" id="425983at2"/>